<organism evidence="8 11">
    <name type="scientific">Dyadobacter chenhuakuii</name>
    <dbReference type="NCBI Taxonomy" id="2909339"/>
    <lineage>
        <taxon>Bacteria</taxon>
        <taxon>Pseudomonadati</taxon>
        <taxon>Bacteroidota</taxon>
        <taxon>Cytophagia</taxon>
        <taxon>Cytophagales</taxon>
        <taxon>Spirosomataceae</taxon>
        <taxon>Dyadobacter</taxon>
    </lineage>
</organism>
<evidence type="ECO:0000256" key="4">
    <source>
        <dbReference type="ARBA" id="ARBA00022692"/>
    </source>
</evidence>
<dbReference type="GO" id="GO:0005886">
    <property type="term" value="C:plasma membrane"/>
    <property type="evidence" value="ECO:0007669"/>
    <property type="project" value="UniProtKB-SubCell"/>
</dbReference>
<evidence type="ECO:0000313" key="11">
    <source>
        <dbReference type="Proteomes" id="UP001139411"/>
    </source>
</evidence>
<dbReference type="PANTHER" id="PTHR33452:SF1">
    <property type="entry name" value="INNER MEMBRANE PROTEIN YPHA-RELATED"/>
    <property type="match status" value="1"/>
</dbReference>
<accession>A0A9X1TT80</accession>
<comment type="subcellular location">
    <subcellularLocation>
        <location evidence="1">Cell membrane</location>
        <topology evidence="1">Multi-pass membrane protein</topology>
    </subcellularLocation>
</comment>
<dbReference type="InterPro" id="IPR032808">
    <property type="entry name" value="DoxX"/>
</dbReference>
<evidence type="ECO:0000256" key="2">
    <source>
        <dbReference type="ARBA" id="ARBA00006679"/>
    </source>
</evidence>
<evidence type="ECO:0000256" key="1">
    <source>
        <dbReference type="ARBA" id="ARBA00004651"/>
    </source>
</evidence>
<name>A0A9X1TT80_9BACT</name>
<evidence type="ECO:0000256" key="5">
    <source>
        <dbReference type="ARBA" id="ARBA00022989"/>
    </source>
</evidence>
<dbReference type="EMBL" id="CP098805">
    <property type="protein sequence ID" value="USJ29684.1"/>
    <property type="molecule type" value="Genomic_DNA"/>
</dbReference>
<reference evidence="8" key="1">
    <citation type="submission" date="2022-01" db="EMBL/GenBank/DDBJ databases">
        <title>Novel species in genus Dyadobacter.</title>
        <authorList>
            <person name="Ma C."/>
        </authorList>
    </citation>
    <scope>NUCLEOTIDE SEQUENCE</scope>
    <source>
        <strain evidence="9">CY22</strain>
        <strain evidence="8">CY357</strain>
    </source>
</reference>
<dbReference type="Pfam" id="PF07681">
    <property type="entry name" value="DoxX"/>
    <property type="match status" value="1"/>
</dbReference>
<proteinExistence type="inferred from homology"/>
<evidence type="ECO:0000313" key="10">
    <source>
        <dbReference type="Proteomes" id="UP001055420"/>
    </source>
</evidence>
<feature type="transmembrane region" description="Helical" evidence="7">
    <location>
        <begin position="113"/>
        <end position="135"/>
    </location>
</feature>
<evidence type="ECO:0000256" key="6">
    <source>
        <dbReference type="ARBA" id="ARBA00023136"/>
    </source>
</evidence>
<dbReference type="PANTHER" id="PTHR33452">
    <property type="entry name" value="OXIDOREDUCTASE CATD-RELATED"/>
    <property type="match status" value="1"/>
</dbReference>
<feature type="transmembrane region" description="Helical" evidence="7">
    <location>
        <begin position="53"/>
        <end position="76"/>
    </location>
</feature>
<keyword evidence="3" id="KW-1003">Cell membrane</keyword>
<feature type="transmembrane region" description="Helical" evidence="7">
    <location>
        <begin position="21"/>
        <end position="38"/>
    </location>
</feature>
<evidence type="ECO:0000313" key="8">
    <source>
        <dbReference type="EMBL" id="MCF2499899.1"/>
    </source>
</evidence>
<protein>
    <submittedName>
        <fullName evidence="8">DoxX family protein</fullName>
    </submittedName>
</protein>
<dbReference type="EMBL" id="JAKFFV010000009">
    <property type="protein sequence ID" value="MCF2499899.1"/>
    <property type="molecule type" value="Genomic_DNA"/>
</dbReference>
<feature type="transmembrane region" description="Helical" evidence="7">
    <location>
        <begin position="83"/>
        <end position="101"/>
    </location>
</feature>
<sequence length="144" mass="16258">MNMMNRIEHWGDTHHPAWLDIVRIALGVFLFVKGISFISDTTRLSKLVTGLDLHLYTVASVHYVAFAHIFGGFLIALGCLTRISAIIQIPILLVAVFFVNFRSGFSYLNSELWLSMITLILVVTFAVVGSGKLSMDEWMKMHDR</sequence>
<dbReference type="RefSeq" id="WP_233794780.1">
    <property type="nucleotide sequence ID" value="NZ_CP098805.1"/>
</dbReference>
<evidence type="ECO:0000256" key="7">
    <source>
        <dbReference type="SAM" id="Phobius"/>
    </source>
</evidence>
<keyword evidence="4 7" id="KW-0812">Transmembrane</keyword>
<evidence type="ECO:0000256" key="3">
    <source>
        <dbReference type="ARBA" id="ARBA00022475"/>
    </source>
</evidence>
<gene>
    <name evidence="8" type="ORF">L0661_16385</name>
    <name evidence="9" type="ORF">NFI80_17580</name>
</gene>
<keyword evidence="10" id="KW-1185">Reference proteome</keyword>
<dbReference type="Proteomes" id="UP001139411">
    <property type="component" value="Unassembled WGS sequence"/>
</dbReference>
<keyword evidence="5 7" id="KW-1133">Transmembrane helix</keyword>
<comment type="similarity">
    <text evidence="2">Belongs to the DoxX family.</text>
</comment>
<keyword evidence="6 7" id="KW-0472">Membrane</keyword>
<dbReference type="AlphaFoldDB" id="A0A9X1TT80"/>
<dbReference type="InterPro" id="IPR051907">
    <property type="entry name" value="DoxX-like_oxidoreductase"/>
</dbReference>
<evidence type="ECO:0000313" key="9">
    <source>
        <dbReference type="EMBL" id="USJ29684.1"/>
    </source>
</evidence>
<dbReference type="Proteomes" id="UP001055420">
    <property type="component" value="Chromosome"/>
</dbReference>